<keyword evidence="2" id="KW-1185">Reference proteome</keyword>
<protein>
    <submittedName>
        <fullName evidence="1">Uncharacterized protein</fullName>
    </submittedName>
</protein>
<sequence length="81" mass="8840">MSIYVDLGALFTEQDPDIHQKMLVVNLAPDRELTGCFGVHPSTGNAAHRMRISPRITGANLAMRLALETEGAATQFQEIMA</sequence>
<name>A0ABU3KSH3_9BURK</name>
<dbReference type="RefSeq" id="WP_313876427.1">
    <property type="nucleotide sequence ID" value="NZ_JAVBIK010000003.1"/>
</dbReference>
<dbReference type="EMBL" id="JAVBIK010000003">
    <property type="protein sequence ID" value="MDT7520765.1"/>
    <property type="molecule type" value="Genomic_DNA"/>
</dbReference>
<proteinExistence type="predicted"/>
<gene>
    <name evidence="1" type="ORF">RAE19_19190</name>
</gene>
<comment type="caution">
    <text evidence="1">The sequence shown here is derived from an EMBL/GenBank/DDBJ whole genome shotgun (WGS) entry which is preliminary data.</text>
</comment>
<reference evidence="1 2" key="1">
    <citation type="submission" date="2023-08" db="EMBL/GenBank/DDBJ databases">
        <title>Rhodoferax potami sp. nov. and Rhodoferax mekongensis sp. nov., isolated from the Mekong River in Thailand.</title>
        <authorList>
            <person name="Kitikhun S."/>
            <person name="Charoenyingcharoen P."/>
            <person name="Siriarchawattana P."/>
            <person name="Likhitrattanapisal S."/>
            <person name="Nilsakha T."/>
            <person name="Chanpet A."/>
            <person name="Rattanawaree P."/>
            <person name="Ingsriswang S."/>
        </authorList>
    </citation>
    <scope>NUCLEOTIDE SEQUENCE [LARGE SCALE GENOMIC DNA]</scope>
    <source>
        <strain evidence="1 2">TBRC 17660</strain>
    </source>
</reference>
<dbReference type="Proteomes" id="UP001321700">
    <property type="component" value="Unassembled WGS sequence"/>
</dbReference>
<evidence type="ECO:0000313" key="2">
    <source>
        <dbReference type="Proteomes" id="UP001321700"/>
    </source>
</evidence>
<accession>A0ABU3KSH3</accession>
<evidence type="ECO:0000313" key="1">
    <source>
        <dbReference type="EMBL" id="MDT7520765.1"/>
    </source>
</evidence>
<organism evidence="1 2">
    <name type="scientific">Rhodoferax potami</name>
    <dbReference type="NCBI Taxonomy" id="3068338"/>
    <lineage>
        <taxon>Bacteria</taxon>
        <taxon>Pseudomonadati</taxon>
        <taxon>Pseudomonadota</taxon>
        <taxon>Betaproteobacteria</taxon>
        <taxon>Burkholderiales</taxon>
        <taxon>Comamonadaceae</taxon>
        <taxon>Rhodoferax</taxon>
    </lineage>
</organism>